<organism evidence="1">
    <name type="scientific">hydrocarbon metagenome</name>
    <dbReference type="NCBI Taxonomy" id="938273"/>
    <lineage>
        <taxon>unclassified sequences</taxon>
        <taxon>metagenomes</taxon>
        <taxon>ecological metagenomes</taxon>
    </lineage>
</organism>
<accession>A0A0W8FUU5</accession>
<comment type="caution">
    <text evidence="1">The sequence shown here is derived from an EMBL/GenBank/DDBJ whole genome shotgun (WGS) entry which is preliminary data.</text>
</comment>
<dbReference type="AlphaFoldDB" id="A0A0W8FUU5"/>
<evidence type="ECO:0000313" key="1">
    <source>
        <dbReference type="EMBL" id="KUG24651.1"/>
    </source>
</evidence>
<reference evidence="1" key="1">
    <citation type="journal article" date="2015" name="Proc. Natl. Acad. Sci. U.S.A.">
        <title>Networks of energetic and metabolic interactions define dynamics in microbial communities.</title>
        <authorList>
            <person name="Embree M."/>
            <person name="Liu J.K."/>
            <person name="Al-Bassam M.M."/>
            <person name="Zengler K."/>
        </authorList>
    </citation>
    <scope>NUCLEOTIDE SEQUENCE</scope>
</reference>
<name>A0A0W8FUU5_9ZZZZ</name>
<sequence length="149" mass="17438">MADLQGQLQESKDQISNYKKMFREVMLKWKDKPKLKKYRDWSKRMYDKVNEKDDFDDETLINDIVRHTAVHNSETDFQSEDEDFNIISTILKNLWKWLKKKKKIMDAIEKLSSARCGKPRVGHGSEGLPCQCRLGEDNSCPYHGPADVA</sequence>
<proteinExistence type="predicted"/>
<dbReference type="EMBL" id="LNQE01000838">
    <property type="protein sequence ID" value="KUG24651.1"/>
    <property type="molecule type" value="Genomic_DNA"/>
</dbReference>
<protein>
    <submittedName>
        <fullName evidence="1">Uncharacterized protein</fullName>
    </submittedName>
</protein>
<gene>
    <name evidence="1" type="ORF">ASZ90_005525</name>
</gene>